<keyword evidence="1" id="KW-0677">Repeat</keyword>
<gene>
    <name evidence="5" type="ORF">ACHAXA_006613</name>
</gene>
<name>A0ABD3RYR2_9STRA</name>
<evidence type="ECO:0000256" key="3">
    <source>
        <dbReference type="SAM" id="Coils"/>
    </source>
</evidence>
<dbReference type="AlphaFoldDB" id="A0ABD3RYR2"/>
<feature type="compositionally biased region" description="Basic and acidic residues" evidence="4">
    <location>
        <begin position="308"/>
        <end position="322"/>
    </location>
</feature>
<dbReference type="PANTHER" id="PTHR24153">
    <property type="entry name" value="ESPIN"/>
    <property type="match status" value="1"/>
</dbReference>
<dbReference type="SUPFAM" id="SSF48403">
    <property type="entry name" value="Ankyrin repeat"/>
    <property type="match status" value="1"/>
</dbReference>
<feature type="region of interest" description="Disordered" evidence="4">
    <location>
        <begin position="421"/>
        <end position="440"/>
    </location>
</feature>
<feature type="compositionally biased region" description="Polar residues" evidence="4">
    <location>
        <begin position="345"/>
        <end position="361"/>
    </location>
</feature>
<feature type="region of interest" description="Disordered" evidence="4">
    <location>
        <begin position="232"/>
        <end position="361"/>
    </location>
</feature>
<dbReference type="Proteomes" id="UP001530377">
    <property type="component" value="Unassembled WGS sequence"/>
</dbReference>
<evidence type="ECO:0000256" key="1">
    <source>
        <dbReference type="ARBA" id="ARBA00022737"/>
    </source>
</evidence>
<evidence type="ECO:0000256" key="4">
    <source>
        <dbReference type="SAM" id="MobiDB-lite"/>
    </source>
</evidence>
<keyword evidence="3" id="KW-0175">Coiled coil</keyword>
<sequence>MTFETGSMAEVDFERNVTSLYEAISKSDWEKASKVCRRNPIEAKTWVVRREPEMRESADGESKILWSFLPLHSACARRPPSSFVIDLLDAYPDAAGLKDEAGMYAIHYACGNRASKSVITELVKCYPRALQEADPHGMLPLHYIAQWGPSEDGIVELLMVFYAEGTLALNSEGMSPLDLCREANYDDWEKVLTLMKDKVAVLHIKRMETGVPREIEARHEVNCFVTDDRKGIKSQRSSSVSRKEQYSSRSRNASAGPSRELEVRSSSQSGMSSRGRFRDSLDSPTKASPRLRKERSLSQSRRSASYKLSERTPSRIKCDARDAVSTPRSHHSRHLESRRADLSIESHTLSNPSRDSRLGTASSLVSPRYCEMVTPRSSGRGCNSLVSPQTPRSTGRANSYSFIPSPRSTRSVVFDFTSDSIPRSHDMNVPTPPPPPPPSPSMNPHYQGYLAKENMELRVKLANYEIMEAENTQLRAKLAKMQDVQFELNRIVEVFEGLTRKY</sequence>
<feature type="compositionally biased region" description="Low complexity" evidence="4">
    <location>
        <begin position="264"/>
        <end position="274"/>
    </location>
</feature>
<dbReference type="Gene3D" id="1.25.40.20">
    <property type="entry name" value="Ankyrin repeat-containing domain"/>
    <property type="match status" value="1"/>
</dbReference>
<evidence type="ECO:0000256" key="2">
    <source>
        <dbReference type="ARBA" id="ARBA00023043"/>
    </source>
</evidence>
<organism evidence="5 6">
    <name type="scientific">Cyclostephanos tholiformis</name>
    <dbReference type="NCBI Taxonomy" id="382380"/>
    <lineage>
        <taxon>Eukaryota</taxon>
        <taxon>Sar</taxon>
        <taxon>Stramenopiles</taxon>
        <taxon>Ochrophyta</taxon>
        <taxon>Bacillariophyta</taxon>
        <taxon>Coscinodiscophyceae</taxon>
        <taxon>Thalassiosirophycidae</taxon>
        <taxon>Stephanodiscales</taxon>
        <taxon>Stephanodiscaceae</taxon>
        <taxon>Cyclostephanos</taxon>
    </lineage>
</organism>
<proteinExistence type="predicted"/>
<dbReference type="EMBL" id="JALLPB020000108">
    <property type="protein sequence ID" value="KAL3817347.1"/>
    <property type="molecule type" value="Genomic_DNA"/>
</dbReference>
<feature type="region of interest" description="Disordered" evidence="4">
    <location>
        <begin position="375"/>
        <end position="402"/>
    </location>
</feature>
<protein>
    <submittedName>
        <fullName evidence="5">Uncharacterized protein</fullName>
    </submittedName>
</protein>
<reference evidence="5 6" key="1">
    <citation type="submission" date="2024-10" db="EMBL/GenBank/DDBJ databases">
        <title>Updated reference genomes for cyclostephanoid diatoms.</title>
        <authorList>
            <person name="Roberts W.R."/>
            <person name="Alverson A.J."/>
        </authorList>
    </citation>
    <scope>NUCLEOTIDE SEQUENCE [LARGE SCALE GENOMIC DNA]</scope>
    <source>
        <strain evidence="5 6">AJA228-03</strain>
    </source>
</reference>
<keyword evidence="6" id="KW-1185">Reference proteome</keyword>
<keyword evidence="2" id="KW-0040">ANK repeat</keyword>
<comment type="caution">
    <text evidence="5">The sequence shown here is derived from an EMBL/GenBank/DDBJ whole genome shotgun (WGS) entry which is preliminary data.</text>
</comment>
<evidence type="ECO:0000313" key="6">
    <source>
        <dbReference type="Proteomes" id="UP001530377"/>
    </source>
</evidence>
<evidence type="ECO:0000313" key="5">
    <source>
        <dbReference type="EMBL" id="KAL3817347.1"/>
    </source>
</evidence>
<accession>A0ABD3RYR2</accession>
<dbReference type="InterPro" id="IPR036770">
    <property type="entry name" value="Ankyrin_rpt-contain_sf"/>
</dbReference>
<dbReference type="PANTHER" id="PTHR24153:SF8">
    <property type="entry name" value="FORKED, ISOFORM F"/>
    <property type="match status" value="1"/>
</dbReference>
<feature type="compositionally biased region" description="Basic and acidic residues" evidence="4">
    <location>
        <begin position="334"/>
        <end position="344"/>
    </location>
</feature>
<feature type="coiled-coil region" evidence="3">
    <location>
        <begin position="452"/>
        <end position="484"/>
    </location>
</feature>
<dbReference type="InterPro" id="IPR052420">
    <property type="entry name" value="Espin/Espin-like"/>
</dbReference>
<feature type="compositionally biased region" description="Pro residues" evidence="4">
    <location>
        <begin position="430"/>
        <end position="440"/>
    </location>
</feature>